<comment type="caution">
    <text evidence="5">The sequence shown here is derived from an EMBL/GenBank/DDBJ whole genome shotgun (WGS) entry which is preliminary data.</text>
</comment>
<accession>A0A7C2URA7</accession>
<evidence type="ECO:0000259" key="3">
    <source>
        <dbReference type="Pfam" id="PF01887"/>
    </source>
</evidence>
<feature type="domain" description="S-adenosyl-l-methionine hydroxide adenosyltransferase N-terminal" evidence="3">
    <location>
        <begin position="4"/>
        <end position="148"/>
    </location>
</feature>
<feature type="domain" description="S-adenosyl-l-methionine hydroxide adenosyltransferase C-terminal" evidence="4">
    <location>
        <begin position="176"/>
        <end position="261"/>
    </location>
</feature>
<dbReference type="Gene3D" id="2.40.30.90">
    <property type="entry name" value="Bacterial fluorinating enzyme like"/>
    <property type="match status" value="1"/>
</dbReference>
<dbReference type="PANTHER" id="PTHR35092:SF1">
    <property type="entry name" value="CHLORINASE MJ1651"/>
    <property type="match status" value="1"/>
</dbReference>
<evidence type="ECO:0000313" key="5">
    <source>
        <dbReference type="EMBL" id="HEU97576.1"/>
    </source>
</evidence>
<dbReference type="AlphaFoldDB" id="A0A7C2URA7"/>
<evidence type="ECO:0008006" key="6">
    <source>
        <dbReference type="Google" id="ProtNLM"/>
    </source>
</evidence>
<dbReference type="InterPro" id="IPR023228">
    <property type="entry name" value="SAM_OH_AdoTrfase_N_sf"/>
</dbReference>
<evidence type="ECO:0000256" key="1">
    <source>
        <dbReference type="ARBA" id="ARBA00022691"/>
    </source>
</evidence>
<dbReference type="InterPro" id="IPR046470">
    <property type="entry name" value="SAM_HAT_C"/>
</dbReference>
<reference evidence="5" key="1">
    <citation type="journal article" date="2020" name="mSystems">
        <title>Genome- and Community-Level Interaction Insights into Carbon Utilization and Element Cycling Functions of Hydrothermarchaeota in Hydrothermal Sediment.</title>
        <authorList>
            <person name="Zhou Z."/>
            <person name="Liu Y."/>
            <person name="Xu W."/>
            <person name="Pan J."/>
            <person name="Luo Z.H."/>
            <person name="Li M."/>
        </authorList>
    </citation>
    <scope>NUCLEOTIDE SEQUENCE [LARGE SCALE GENOMIC DNA]</scope>
    <source>
        <strain evidence="5">SpSt-1259</strain>
    </source>
</reference>
<dbReference type="Gene3D" id="3.40.50.10790">
    <property type="entry name" value="S-adenosyl-l-methionine hydroxide adenosyltransferase, N-terminal"/>
    <property type="match status" value="1"/>
</dbReference>
<dbReference type="SUPFAM" id="SSF102522">
    <property type="entry name" value="Bacterial fluorinating enzyme, N-terminal domain"/>
    <property type="match status" value="1"/>
</dbReference>
<organism evidence="5">
    <name type="scientific">Fervidicoccus fontis</name>
    <dbReference type="NCBI Taxonomy" id="683846"/>
    <lineage>
        <taxon>Archaea</taxon>
        <taxon>Thermoproteota</taxon>
        <taxon>Thermoprotei</taxon>
        <taxon>Fervidicoccales</taxon>
        <taxon>Fervidicoccaceae</taxon>
        <taxon>Fervidicoccus</taxon>
    </lineage>
</organism>
<sequence length="265" mass="29530">MRVLVLLTDFGTRDPYASLMRAAARRIKPDIVIEDLTHGIPRYCITCGAYVLYTSYEWFPEDSIYVSVVDPGVGSSRRGILVKVKERYFIGPDNGILWPVIEENLEDSEAFALDEEKVSPWEVSSTFHGRDVFAPAAARIARGEDPSSFAYRIELGSLRTLSLTYSRDIEGGKCFKVIYIDSFGDVVLSSRGEEAEKVLSMKKAKVFLEGREIGEAEATRTFSLVSRGEIALYVNSSGFLELSVNMGDFAEKFGVEIGDEICLKQ</sequence>
<dbReference type="Proteomes" id="UP000885664">
    <property type="component" value="Unassembled WGS sequence"/>
</dbReference>
<dbReference type="Pfam" id="PF20257">
    <property type="entry name" value="SAM_HAT_C"/>
    <property type="match status" value="1"/>
</dbReference>
<dbReference type="SUPFAM" id="SSF101852">
    <property type="entry name" value="Bacterial fluorinating enzyme, C-terminal domain"/>
    <property type="match status" value="1"/>
</dbReference>
<keyword evidence="1" id="KW-0949">S-adenosyl-L-methionine</keyword>
<dbReference type="EMBL" id="DSFE01000040">
    <property type="protein sequence ID" value="HEU97576.1"/>
    <property type="molecule type" value="Genomic_DNA"/>
</dbReference>
<protein>
    <recommendedName>
        <fullName evidence="6">SAM-dependent chlorinase/fluorinase</fullName>
    </recommendedName>
</protein>
<dbReference type="InterPro" id="IPR023227">
    <property type="entry name" value="SAM_OH_AdoTrfase_C_sf"/>
</dbReference>
<dbReference type="InterPro" id="IPR002747">
    <property type="entry name" value="SAM_OH_AdoTrfase"/>
</dbReference>
<dbReference type="PIRSF" id="PIRSF006779">
    <property type="entry name" value="UCP006779"/>
    <property type="match status" value="1"/>
</dbReference>
<dbReference type="InterPro" id="IPR046469">
    <property type="entry name" value="SAM_HAT_N"/>
</dbReference>
<dbReference type="PANTHER" id="PTHR35092">
    <property type="entry name" value="CHLORINASE MJ1651"/>
    <property type="match status" value="1"/>
</dbReference>
<dbReference type="Pfam" id="PF01887">
    <property type="entry name" value="SAM_HAT_N"/>
    <property type="match status" value="1"/>
</dbReference>
<proteinExistence type="inferred from homology"/>
<gene>
    <name evidence="5" type="ORF">ENO36_01810</name>
</gene>
<name>A0A7C2URA7_9CREN</name>
<evidence type="ECO:0000256" key="2">
    <source>
        <dbReference type="ARBA" id="ARBA00024035"/>
    </source>
</evidence>
<evidence type="ECO:0000259" key="4">
    <source>
        <dbReference type="Pfam" id="PF20257"/>
    </source>
</evidence>
<comment type="similarity">
    <text evidence="2">Belongs to the SAM hydrolase / SAM-dependent halogenase family.</text>
</comment>